<dbReference type="AlphaFoldDB" id="A0A396H1Z5"/>
<accession>A0A396H1Z5</accession>
<dbReference type="EMBL" id="PSQE01000007">
    <property type="protein sequence ID" value="RHN46778.1"/>
    <property type="molecule type" value="Genomic_DNA"/>
</dbReference>
<feature type="compositionally biased region" description="Low complexity" evidence="2">
    <location>
        <begin position="225"/>
        <end position="244"/>
    </location>
</feature>
<feature type="domain" description="LOB" evidence="3">
    <location>
        <begin position="26"/>
        <end position="128"/>
    </location>
</feature>
<reference evidence="4" key="1">
    <citation type="journal article" date="2018" name="Nat. Plants">
        <title>Whole-genome landscape of Medicago truncatula symbiotic genes.</title>
        <authorList>
            <person name="Pecrix Y."/>
            <person name="Gamas P."/>
            <person name="Carrere S."/>
        </authorList>
    </citation>
    <scope>NUCLEOTIDE SEQUENCE</scope>
    <source>
        <tissue evidence="4">Leaves</tissue>
    </source>
</reference>
<comment type="similarity">
    <text evidence="1">Belongs to the LOB domain-containing protein family.</text>
</comment>
<feature type="region of interest" description="Disordered" evidence="2">
    <location>
        <begin position="1"/>
        <end position="26"/>
    </location>
</feature>
<dbReference type="PANTHER" id="PTHR31529">
    <property type="entry name" value="LOB DOMAIN CONTAINING PROTEIN"/>
    <property type="match status" value="1"/>
</dbReference>
<dbReference type="PANTHER" id="PTHR31529:SF28">
    <property type="entry name" value="LOB DOMAIN-CONTAINING PROTEIN 19"/>
    <property type="match status" value="1"/>
</dbReference>
<dbReference type="InterPro" id="IPR004883">
    <property type="entry name" value="LOB"/>
</dbReference>
<evidence type="ECO:0000313" key="4">
    <source>
        <dbReference type="EMBL" id="RHN46778.1"/>
    </source>
</evidence>
<organism evidence="4">
    <name type="scientific">Medicago truncatula</name>
    <name type="common">Barrel medic</name>
    <name type="synonym">Medicago tribuloides</name>
    <dbReference type="NCBI Taxonomy" id="3880"/>
    <lineage>
        <taxon>Eukaryota</taxon>
        <taxon>Viridiplantae</taxon>
        <taxon>Streptophyta</taxon>
        <taxon>Embryophyta</taxon>
        <taxon>Tracheophyta</taxon>
        <taxon>Spermatophyta</taxon>
        <taxon>Magnoliopsida</taxon>
        <taxon>eudicotyledons</taxon>
        <taxon>Gunneridae</taxon>
        <taxon>Pentapetalae</taxon>
        <taxon>rosids</taxon>
        <taxon>fabids</taxon>
        <taxon>Fabales</taxon>
        <taxon>Fabaceae</taxon>
        <taxon>Papilionoideae</taxon>
        <taxon>50 kb inversion clade</taxon>
        <taxon>NPAAA clade</taxon>
        <taxon>Hologalegina</taxon>
        <taxon>IRL clade</taxon>
        <taxon>Trifolieae</taxon>
        <taxon>Medicago</taxon>
    </lineage>
</organism>
<feature type="compositionally biased region" description="Basic residues" evidence="2">
    <location>
        <begin position="1"/>
        <end position="10"/>
    </location>
</feature>
<evidence type="ECO:0000256" key="1">
    <source>
        <dbReference type="ARBA" id="ARBA00005474"/>
    </source>
</evidence>
<dbReference type="Proteomes" id="UP000265566">
    <property type="component" value="Chromosome 7"/>
</dbReference>
<proteinExistence type="inferred from homology"/>
<dbReference type="Pfam" id="PF03195">
    <property type="entry name" value="LOB"/>
    <property type="match status" value="1"/>
</dbReference>
<comment type="caution">
    <text evidence="4">The sequence shown here is derived from an EMBL/GenBank/DDBJ whole genome shotgun (WGS) entry which is preliminary data.</text>
</comment>
<dbReference type="Gramene" id="rna41305">
    <property type="protein sequence ID" value="RHN46778.1"/>
    <property type="gene ID" value="gene41305"/>
</dbReference>
<evidence type="ECO:0000259" key="3">
    <source>
        <dbReference type="PROSITE" id="PS50891"/>
    </source>
</evidence>
<dbReference type="PROSITE" id="PS50891">
    <property type="entry name" value="LOB"/>
    <property type="match status" value="1"/>
</dbReference>
<feature type="compositionally biased region" description="Polar residues" evidence="2">
    <location>
        <begin position="179"/>
        <end position="192"/>
    </location>
</feature>
<feature type="region of interest" description="Disordered" evidence="2">
    <location>
        <begin position="179"/>
        <end position="204"/>
    </location>
</feature>
<name>A0A396H1Z5_MEDTR</name>
<evidence type="ECO:0000256" key="2">
    <source>
        <dbReference type="SAM" id="MobiDB-lite"/>
    </source>
</evidence>
<protein>
    <submittedName>
        <fullName evidence="4">Putative transcription factor AS2-LOB family</fullName>
    </submittedName>
</protein>
<feature type="region of interest" description="Disordered" evidence="2">
    <location>
        <begin position="223"/>
        <end position="244"/>
    </location>
</feature>
<sequence length="244" mass="26088">MLKKFTRRRRTKEENGSGGGGGSSGSPCGACKFLRRKCVQGCVFAPYFDSEHGTTHFAAVHKVFGASNVSKLLLGIPTGRRLDAAVSLCYEAQSRLRDPIYGCVGHIVALQQQVMSLQAELSYLQSHINSSGLTQQPPLPPPQATAAPTVFSFADLPPTTATTMPVTYDMSTLFDSMGQPSFSMQQQRSSIDPRQYLAAHHHAPTSTTAGIQSVACDLTHRQIGSSSVPSSNASSSASFSKFSK</sequence>
<gene>
    <name evidence="4" type="ORF">MtrunA17_Chr7g0245871</name>
</gene>